<dbReference type="GeneID" id="61250193"/>
<dbReference type="InterPro" id="IPR002052">
    <property type="entry name" value="DNA_methylase_N6_adenine_CS"/>
</dbReference>
<sequence>MGHVNLKNDERVDQLYSNNIKIIQSSEVFSFSLDAVMLANFANIKKSRHAKIIDLCAGNGAVGLFVSNKTDGQIFEVEIQPRLSDMAERSVRLNDLEKQMRVYNADLKDSITLFEKESFDDVLVNPPYFIDKPNSKKNPNPYLAVARHEVKTNLEEVIDVSSQLLKTNGKMFMVHRPDRLIEIFEKMKSHRLAPKKVQFIYPKKRRDANMVLISAIKDGKAAGLKVESPIFVYDGNDYLKFIKAILYGK</sequence>
<dbReference type="PANTHER" id="PTHR47739:SF1">
    <property type="entry name" value="TRNA1(VAL) (ADENINE(37)-N6)-METHYLTRANSFERASE"/>
    <property type="match status" value="1"/>
</dbReference>
<dbReference type="PATRIC" id="fig|1122148.6.peg.332"/>
<dbReference type="GO" id="GO:0003676">
    <property type="term" value="F:nucleic acid binding"/>
    <property type="evidence" value="ECO:0007669"/>
    <property type="project" value="InterPro"/>
</dbReference>
<dbReference type="RefSeq" id="WP_056997592.1">
    <property type="nucleotide sequence ID" value="NZ_FUXS01000001.1"/>
</dbReference>
<accession>A0A0R2JXR7</accession>
<dbReference type="SUPFAM" id="SSF53335">
    <property type="entry name" value="S-adenosyl-L-methionine-dependent methyltransferases"/>
    <property type="match status" value="1"/>
</dbReference>
<dbReference type="EMBL" id="JQBT01000032">
    <property type="protein sequence ID" value="KRN78909.1"/>
    <property type="molecule type" value="Genomic_DNA"/>
</dbReference>
<dbReference type="GO" id="GO:0008170">
    <property type="term" value="F:N-methyltransferase activity"/>
    <property type="evidence" value="ECO:0007669"/>
    <property type="project" value="UniProtKB-ARBA"/>
</dbReference>
<name>A0A0R2JXR7_9LACO</name>
<dbReference type="InterPro" id="IPR029063">
    <property type="entry name" value="SAM-dependent_MTases_sf"/>
</dbReference>
<proteinExistence type="predicted"/>
<gene>
    <name evidence="2" type="ORF">IV52_GL000313</name>
</gene>
<comment type="caution">
    <text evidence="2">The sequence shown here is derived from an EMBL/GenBank/DDBJ whole genome shotgun (WGS) entry which is preliminary data.</text>
</comment>
<evidence type="ECO:0000313" key="3">
    <source>
        <dbReference type="Proteomes" id="UP000051565"/>
    </source>
</evidence>
<dbReference type="CDD" id="cd02440">
    <property type="entry name" value="AdoMet_MTases"/>
    <property type="match status" value="1"/>
</dbReference>
<dbReference type="OrthoDB" id="9777257at2"/>
<evidence type="ECO:0000259" key="1">
    <source>
        <dbReference type="Pfam" id="PF05175"/>
    </source>
</evidence>
<dbReference type="GO" id="GO:0008757">
    <property type="term" value="F:S-adenosylmethionine-dependent methyltransferase activity"/>
    <property type="evidence" value="ECO:0007669"/>
    <property type="project" value="UniProtKB-ARBA"/>
</dbReference>
<dbReference type="Gene3D" id="3.40.50.150">
    <property type="entry name" value="Vaccinia Virus protein VP39"/>
    <property type="match status" value="1"/>
</dbReference>
<dbReference type="PANTHER" id="PTHR47739">
    <property type="entry name" value="TRNA1(VAL) (ADENINE(37)-N6)-METHYLTRANSFERASE"/>
    <property type="match status" value="1"/>
</dbReference>
<protein>
    <recommendedName>
        <fullName evidence="1">Methyltransferase small domain-containing protein</fullName>
    </recommendedName>
</protein>
<keyword evidence="3" id="KW-1185">Reference proteome</keyword>
<dbReference type="STRING" id="53444.AYR59_05010"/>
<evidence type="ECO:0000313" key="2">
    <source>
        <dbReference type="EMBL" id="KRN78909.1"/>
    </source>
</evidence>
<dbReference type="InterPro" id="IPR007848">
    <property type="entry name" value="Small_mtfrase_dom"/>
</dbReference>
<reference evidence="2 3" key="1">
    <citation type="journal article" date="2015" name="Genome Announc.">
        <title>Expanding the biotechnology potential of lactobacilli through comparative genomics of 213 strains and associated genera.</title>
        <authorList>
            <person name="Sun Z."/>
            <person name="Harris H.M."/>
            <person name="McCann A."/>
            <person name="Guo C."/>
            <person name="Argimon S."/>
            <person name="Zhang W."/>
            <person name="Yang X."/>
            <person name="Jeffery I.B."/>
            <person name="Cooney J.C."/>
            <person name="Kagawa T.F."/>
            <person name="Liu W."/>
            <person name="Song Y."/>
            <person name="Salvetti E."/>
            <person name="Wrobel A."/>
            <person name="Rasinkangas P."/>
            <person name="Parkhill J."/>
            <person name="Rea M.C."/>
            <person name="O'Sullivan O."/>
            <person name="Ritari J."/>
            <person name="Douillard F.P."/>
            <person name="Paul Ross R."/>
            <person name="Yang R."/>
            <person name="Briner A.E."/>
            <person name="Felis G.E."/>
            <person name="de Vos W.M."/>
            <person name="Barrangou R."/>
            <person name="Klaenhammer T.R."/>
            <person name="Caufield P.W."/>
            <person name="Cui Y."/>
            <person name="Zhang H."/>
            <person name="O'Toole P.W."/>
        </authorList>
    </citation>
    <scope>NUCLEOTIDE SEQUENCE [LARGE SCALE GENOMIC DNA]</scope>
    <source>
        <strain evidence="2 3">DSM 20690</strain>
    </source>
</reference>
<dbReference type="Pfam" id="PF05175">
    <property type="entry name" value="MTS"/>
    <property type="match status" value="1"/>
</dbReference>
<dbReference type="Proteomes" id="UP000051565">
    <property type="component" value="Unassembled WGS sequence"/>
</dbReference>
<dbReference type="PROSITE" id="PS00092">
    <property type="entry name" value="N6_MTASE"/>
    <property type="match status" value="1"/>
</dbReference>
<dbReference type="AlphaFoldDB" id="A0A0R2JXR7"/>
<feature type="domain" description="Methyltransferase small" evidence="1">
    <location>
        <begin position="20"/>
        <end position="176"/>
    </location>
</feature>
<dbReference type="GO" id="GO:0032259">
    <property type="term" value="P:methylation"/>
    <property type="evidence" value="ECO:0007669"/>
    <property type="project" value="InterPro"/>
</dbReference>
<dbReference type="InterPro" id="IPR050210">
    <property type="entry name" value="tRNA_Adenine-N(6)_MTase"/>
</dbReference>
<organism evidence="2 3">
    <name type="scientific">Fructilactobacillus lindneri DSM 20690 = JCM 11027</name>
    <dbReference type="NCBI Taxonomy" id="1122148"/>
    <lineage>
        <taxon>Bacteria</taxon>
        <taxon>Bacillati</taxon>
        <taxon>Bacillota</taxon>
        <taxon>Bacilli</taxon>
        <taxon>Lactobacillales</taxon>
        <taxon>Lactobacillaceae</taxon>
        <taxon>Fructilactobacillus</taxon>
    </lineage>
</organism>